<name>A0A1A5X9Q9_9BURK</name>
<dbReference type="RefSeq" id="WP_065061398.1">
    <property type="nucleotide sequence ID" value="NZ_CADFGN010000003.1"/>
</dbReference>
<evidence type="ECO:0000313" key="3">
    <source>
        <dbReference type="EMBL" id="SEJ76139.1"/>
    </source>
</evidence>
<proteinExistence type="predicted"/>
<evidence type="ECO:0000313" key="4">
    <source>
        <dbReference type="Proteomes" id="UP000183529"/>
    </source>
</evidence>
<protein>
    <recommendedName>
        <fullName evidence="6">Cell wall anchor protein</fullName>
    </recommendedName>
</protein>
<keyword evidence="5" id="KW-1185">Reference proteome</keyword>
<evidence type="ECO:0000256" key="1">
    <source>
        <dbReference type="SAM" id="SignalP"/>
    </source>
</evidence>
<evidence type="ECO:0008006" key="6">
    <source>
        <dbReference type="Google" id="ProtNLM"/>
    </source>
</evidence>
<organism evidence="3 4">
    <name type="scientific">Paraburkholderia tropica</name>
    <dbReference type="NCBI Taxonomy" id="92647"/>
    <lineage>
        <taxon>Bacteria</taxon>
        <taxon>Pseudomonadati</taxon>
        <taxon>Pseudomonadota</taxon>
        <taxon>Betaproteobacteria</taxon>
        <taxon>Burkholderiales</taxon>
        <taxon>Burkholderiaceae</taxon>
        <taxon>Paraburkholderia</taxon>
    </lineage>
</organism>
<dbReference type="EMBL" id="QJJV01000015">
    <property type="protein sequence ID" value="PXX13476.1"/>
    <property type="molecule type" value="Genomic_DNA"/>
</dbReference>
<dbReference type="EMBL" id="FNZM01000008">
    <property type="protein sequence ID" value="SEJ76139.1"/>
    <property type="molecule type" value="Genomic_DNA"/>
</dbReference>
<comment type="caution">
    <text evidence="3">The sequence shown here is derived from an EMBL/GenBank/DDBJ whole genome shotgun (WGS) entry which is preliminary data.</text>
</comment>
<dbReference type="Proteomes" id="UP000183529">
    <property type="component" value="Unassembled WGS sequence"/>
</dbReference>
<reference evidence="3 4" key="1">
    <citation type="submission" date="2016-10" db="EMBL/GenBank/DDBJ databases">
        <authorList>
            <person name="Varghese N."/>
            <person name="Submissions S."/>
        </authorList>
    </citation>
    <scope>NUCLEOTIDE SEQUENCE [LARGE SCALE GENOMIC DNA]</scope>
    <source>
        <strain evidence="3 4">LMG 22274</strain>
    </source>
</reference>
<evidence type="ECO:0000313" key="5">
    <source>
        <dbReference type="Proteomes" id="UP000247515"/>
    </source>
</evidence>
<reference evidence="2 5" key="2">
    <citation type="submission" date="2018-05" db="EMBL/GenBank/DDBJ databases">
        <title>Genomic Encyclopedia of Type Strains, Phase IV (KMG-V): Genome sequencing to study the core and pangenomes of soil and plant-associated prokaryotes.</title>
        <authorList>
            <person name="Whitman W."/>
        </authorList>
    </citation>
    <scope>NUCLEOTIDE SEQUENCE [LARGE SCALE GENOMIC DNA]</scope>
    <source>
        <strain evidence="2 5">SIr-6563</strain>
    </source>
</reference>
<dbReference type="AlphaFoldDB" id="A0A1A5X9Q9"/>
<keyword evidence="1" id="KW-0732">Signal</keyword>
<gene>
    <name evidence="2" type="ORF">C7400_11537</name>
    <name evidence="3" type="ORF">SAMN05216550_108120</name>
</gene>
<sequence>MKRTLIAAAVLAAVSGSALASPKDPYIFNATIVGERVGIEGWVTLFGCVDVSSTAGAVVNNNQTVTSNNIRMSPNPSNYTSGSVTTRFNNSYTSVKGGGSAFYNASTWSSSKQTSAAGYQASAGYVYGQQSSHVQGGGYEYSQQSSGIGGYFYNQNQSQGGHISAGGQAGGSLSYVAHNGPHSGYDAFHAQGGFSAGYKESSYAKGSGVAGYFEGTQGSGQGKSWGYQASQGSGYAAVGAQESSYEMSSSKTNEGAAVKWGIDASLATTDVTVTGSITQHYNNQPANTLTATTGDGAAKGASGNIGVNIAEGVNNAQSNDASLAAVDAGNVFGNAQIFNTQSSGGNVKVNNYMLNASVGNNALANATGNIGVNVASGVGNAQNNSLAASTTTSGSNASYAMIATDQTSQTANTSFQGSFAGTAMLGAGALANATGNIGVNIAGGVGNVQHNGLAIAAMSVPVVGK</sequence>
<evidence type="ECO:0000313" key="2">
    <source>
        <dbReference type="EMBL" id="PXX13476.1"/>
    </source>
</evidence>
<feature type="chain" id="PRO_5015053588" description="Cell wall anchor protein" evidence="1">
    <location>
        <begin position="21"/>
        <end position="465"/>
    </location>
</feature>
<accession>A0A1A5X9Q9</accession>
<feature type="signal peptide" evidence="1">
    <location>
        <begin position="1"/>
        <end position="20"/>
    </location>
</feature>
<dbReference type="OrthoDB" id="9113307at2"/>
<dbReference type="Proteomes" id="UP000247515">
    <property type="component" value="Unassembled WGS sequence"/>
</dbReference>